<evidence type="ECO:0000256" key="4">
    <source>
        <dbReference type="ARBA" id="ARBA00022553"/>
    </source>
</evidence>
<feature type="transmembrane region" description="Helical" evidence="10">
    <location>
        <begin position="152"/>
        <end position="171"/>
    </location>
</feature>
<proteinExistence type="predicted"/>
<dbReference type="EMBL" id="CP158299">
    <property type="protein sequence ID" value="XBV86504.1"/>
    <property type="molecule type" value="Genomic_DNA"/>
</dbReference>
<feature type="domain" description="Histidine kinase" evidence="11">
    <location>
        <begin position="234"/>
        <end position="429"/>
    </location>
</feature>
<keyword evidence="8 10" id="KW-1133">Transmembrane helix</keyword>
<keyword evidence="5" id="KW-0808">Transferase</keyword>
<gene>
    <name evidence="12" type="ORF">ABOD76_09390</name>
</gene>
<evidence type="ECO:0000313" key="12">
    <source>
        <dbReference type="EMBL" id="XBV86504.1"/>
    </source>
</evidence>
<name>A0AAU7UEK9_9DEIO</name>
<reference evidence="12" key="1">
    <citation type="submission" date="2024-06" db="EMBL/GenBank/DDBJ databases">
        <title>Draft Genome Sequence of Deinococcus sonorensis Type Strain KR-87, a Biofilm Producing Representative of the Genus Deinococcus.</title>
        <authorList>
            <person name="Boren L.S."/>
            <person name="Grosso R.A."/>
            <person name="Hugenberg-Cox A.N."/>
            <person name="Hill J.T.E."/>
            <person name="Albert C.M."/>
            <person name="Tuohy J.M."/>
        </authorList>
    </citation>
    <scope>NUCLEOTIDE SEQUENCE</scope>
    <source>
        <strain evidence="12">KR-87</strain>
    </source>
</reference>
<dbReference type="InterPro" id="IPR004358">
    <property type="entry name" value="Sig_transdc_His_kin-like_C"/>
</dbReference>
<dbReference type="SUPFAM" id="SSF55874">
    <property type="entry name" value="ATPase domain of HSP90 chaperone/DNA topoisomerase II/histidine kinase"/>
    <property type="match status" value="1"/>
</dbReference>
<dbReference type="InterPro" id="IPR050428">
    <property type="entry name" value="TCS_sensor_his_kinase"/>
</dbReference>
<dbReference type="SMART" id="SM00387">
    <property type="entry name" value="HATPase_c"/>
    <property type="match status" value="1"/>
</dbReference>
<dbReference type="Pfam" id="PF02518">
    <property type="entry name" value="HATPase_c"/>
    <property type="match status" value="1"/>
</dbReference>
<evidence type="ECO:0000256" key="7">
    <source>
        <dbReference type="ARBA" id="ARBA00022777"/>
    </source>
</evidence>
<organism evidence="12">
    <name type="scientific">Deinococcus sonorensis KR-87</name>
    <dbReference type="NCBI Taxonomy" id="694439"/>
    <lineage>
        <taxon>Bacteria</taxon>
        <taxon>Thermotogati</taxon>
        <taxon>Deinococcota</taxon>
        <taxon>Deinococci</taxon>
        <taxon>Deinococcales</taxon>
        <taxon>Deinococcaceae</taxon>
        <taxon>Deinococcus</taxon>
    </lineage>
</organism>
<evidence type="ECO:0000256" key="5">
    <source>
        <dbReference type="ARBA" id="ARBA00022679"/>
    </source>
</evidence>
<evidence type="ECO:0000256" key="10">
    <source>
        <dbReference type="SAM" id="Phobius"/>
    </source>
</evidence>
<dbReference type="InterPro" id="IPR003594">
    <property type="entry name" value="HATPase_dom"/>
</dbReference>
<evidence type="ECO:0000259" key="11">
    <source>
        <dbReference type="PROSITE" id="PS50109"/>
    </source>
</evidence>
<protein>
    <recommendedName>
        <fullName evidence="3">histidine kinase</fullName>
        <ecNumber evidence="3">2.7.13.3</ecNumber>
    </recommendedName>
</protein>
<dbReference type="InterPro" id="IPR036890">
    <property type="entry name" value="HATPase_C_sf"/>
</dbReference>
<dbReference type="PRINTS" id="PR00344">
    <property type="entry name" value="BCTRLSENSOR"/>
</dbReference>
<evidence type="ECO:0000256" key="8">
    <source>
        <dbReference type="ARBA" id="ARBA00022989"/>
    </source>
</evidence>
<comment type="catalytic activity">
    <reaction evidence="1">
        <text>ATP + protein L-histidine = ADP + protein N-phospho-L-histidine.</text>
        <dbReference type="EC" id="2.7.13.3"/>
    </reaction>
</comment>
<dbReference type="Gene3D" id="3.30.565.10">
    <property type="entry name" value="Histidine kinase-like ATPase, C-terminal domain"/>
    <property type="match status" value="1"/>
</dbReference>
<dbReference type="InterPro" id="IPR003661">
    <property type="entry name" value="HisK_dim/P_dom"/>
</dbReference>
<dbReference type="Gene3D" id="1.10.287.130">
    <property type="match status" value="1"/>
</dbReference>
<dbReference type="PANTHER" id="PTHR45436">
    <property type="entry name" value="SENSOR HISTIDINE KINASE YKOH"/>
    <property type="match status" value="1"/>
</dbReference>
<dbReference type="GO" id="GO:0005886">
    <property type="term" value="C:plasma membrane"/>
    <property type="evidence" value="ECO:0007669"/>
    <property type="project" value="TreeGrafter"/>
</dbReference>
<evidence type="ECO:0000256" key="6">
    <source>
        <dbReference type="ARBA" id="ARBA00022692"/>
    </source>
</evidence>
<dbReference type="SUPFAM" id="SSF47384">
    <property type="entry name" value="Homodimeric domain of signal transducing histidine kinase"/>
    <property type="match status" value="1"/>
</dbReference>
<keyword evidence="9 10" id="KW-0472">Membrane</keyword>
<evidence type="ECO:0000256" key="9">
    <source>
        <dbReference type="ARBA" id="ARBA00023136"/>
    </source>
</evidence>
<accession>A0AAU7UEK9</accession>
<evidence type="ECO:0000256" key="1">
    <source>
        <dbReference type="ARBA" id="ARBA00000085"/>
    </source>
</evidence>
<dbReference type="InterPro" id="IPR036097">
    <property type="entry name" value="HisK_dim/P_sf"/>
</dbReference>
<comment type="subcellular location">
    <subcellularLocation>
        <location evidence="2">Membrane</location>
    </subcellularLocation>
</comment>
<keyword evidence="4" id="KW-0597">Phosphoprotein</keyword>
<dbReference type="CDD" id="cd00082">
    <property type="entry name" value="HisKA"/>
    <property type="match status" value="1"/>
</dbReference>
<dbReference type="InterPro" id="IPR005467">
    <property type="entry name" value="His_kinase_dom"/>
</dbReference>
<dbReference type="CDD" id="cd00075">
    <property type="entry name" value="HATPase"/>
    <property type="match status" value="1"/>
</dbReference>
<keyword evidence="6 10" id="KW-0812">Transmembrane</keyword>
<evidence type="ECO:0000256" key="2">
    <source>
        <dbReference type="ARBA" id="ARBA00004370"/>
    </source>
</evidence>
<dbReference type="GO" id="GO:0000155">
    <property type="term" value="F:phosphorelay sensor kinase activity"/>
    <property type="evidence" value="ECO:0007669"/>
    <property type="project" value="InterPro"/>
</dbReference>
<dbReference type="PROSITE" id="PS50109">
    <property type="entry name" value="HIS_KIN"/>
    <property type="match status" value="1"/>
</dbReference>
<sequence length="447" mass="48453">MPERSFDWVHSLRWRLAAMYTLLAFALVALVGLSMTVRLLADLDEQFQARLDERAQNFADAQNNPALDLGVTQKAPSGSYTMLVDPSGRVLVATSGLRDYENAPFPFEGLRSVMIGDDQVRGTTRPLERGGFVWVGLSEDSLVQARQSAMRILLIAVTLTPLLTLLLAWFAGRRALRGLGQAAALAERIDPSTSVAALPLPRRQDEVYGLLSAINLLLSRIEQQQAREKQLLGQIVHELGAPLTVLKASLTRAEQTTQDPEVRRAALVADELTFTTQDLMQLARGQLEMRLAYHYIPARALRERLDRLVPGTTFLGDWGAMVLCDPDRLTQALRNLLANARRATGPEGTVTLTLRERPDVVSFTVQDDGPGLPPELGDRIFEAFVSGAGSSGLGLSVARQIAQLHGGNLTGGNHEGGGAQFVLTLPGVAMEGDEDEYGAATSEVLGA</sequence>
<evidence type="ECO:0000256" key="3">
    <source>
        <dbReference type="ARBA" id="ARBA00012438"/>
    </source>
</evidence>
<dbReference type="KEGG" id="dsc:ABOD76_09390"/>
<dbReference type="RefSeq" id="WP_350244574.1">
    <property type="nucleotide sequence ID" value="NZ_CP158299.1"/>
</dbReference>
<feature type="transmembrane region" description="Helical" evidence="10">
    <location>
        <begin position="20"/>
        <end position="41"/>
    </location>
</feature>
<keyword evidence="7 12" id="KW-0418">Kinase</keyword>
<dbReference type="EC" id="2.7.13.3" evidence="3"/>
<dbReference type="PANTHER" id="PTHR45436:SF5">
    <property type="entry name" value="SENSOR HISTIDINE KINASE TRCS"/>
    <property type="match status" value="1"/>
</dbReference>
<dbReference type="AlphaFoldDB" id="A0AAU7UEK9"/>